<gene>
    <name evidence="1" type="ORF">SDC9_68089</name>
</gene>
<accession>A0A644Y636</accession>
<dbReference type="EMBL" id="VSSQ01003634">
    <property type="protein sequence ID" value="MPM21644.1"/>
    <property type="molecule type" value="Genomic_DNA"/>
</dbReference>
<evidence type="ECO:0000313" key="1">
    <source>
        <dbReference type="EMBL" id="MPM21644.1"/>
    </source>
</evidence>
<reference evidence="1" key="1">
    <citation type="submission" date="2019-08" db="EMBL/GenBank/DDBJ databases">
        <authorList>
            <person name="Kucharzyk K."/>
            <person name="Murdoch R.W."/>
            <person name="Higgins S."/>
            <person name="Loffler F."/>
        </authorList>
    </citation>
    <scope>NUCLEOTIDE SEQUENCE</scope>
</reference>
<comment type="caution">
    <text evidence="1">The sequence shown here is derived from an EMBL/GenBank/DDBJ whole genome shotgun (WGS) entry which is preliminary data.</text>
</comment>
<protein>
    <submittedName>
        <fullName evidence="1">Uncharacterized protein</fullName>
    </submittedName>
</protein>
<proteinExistence type="predicted"/>
<name>A0A644Y636_9ZZZZ</name>
<dbReference type="AlphaFoldDB" id="A0A644Y636"/>
<organism evidence="1">
    <name type="scientific">bioreactor metagenome</name>
    <dbReference type="NCBI Taxonomy" id="1076179"/>
    <lineage>
        <taxon>unclassified sequences</taxon>
        <taxon>metagenomes</taxon>
        <taxon>ecological metagenomes</taxon>
    </lineage>
</organism>
<sequence length="147" mass="17030">MKFLKSSGYVKQTAFGIVRLLTLKKDEMKKLGLLLTALIAIAAIAPAQKTGIIADVLKKSAEEKVARMQEMIGFDDNKARQLNELEFTFLLDVQKAENCCLCNRKKRIERLKQKRDQELQRILSRDEYIQYDAVENERIKKQPLWAE</sequence>